<comment type="caution">
    <text evidence="7">The sequence shown here is derived from an EMBL/GenBank/DDBJ whole genome shotgun (WGS) entry which is preliminary data.</text>
</comment>
<keyword evidence="3 6" id="KW-0812">Transmembrane</keyword>
<feature type="transmembrane region" description="Helical" evidence="6">
    <location>
        <begin position="46"/>
        <end position="67"/>
    </location>
</feature>
<organism evidence="7 8">
    <name type="scientific">Gigaspora margarita</name>
    <dbReference type="NCBI Taxonomy" id="4874"/>
    <lineage>
        <taxon>Eukaryota</taxon>
        <taxon>Fungi</taxon>
        <taxon>Fungi incertae sedis</taxon>
        <taxon>Mucoromycota</taxon>
        <taxon>Glomeromycotina</taxon>
        <taxon>Glomeromycetes</taxon>
        <taxon>Diversisporales</taxon>
        <taxon>Gigasporaceae</taxon>
        <taxon>Gigaspora</taxon>
    </lineage>
</organism>
<feature type="transmembrane region" description="Helical" evidence="6">
    <location>
        <begin position="219"/>
        <end position="237"/>
    </location>
</feature>
<dbReference type="OrthoDB" id="2985014at2759"/>
<keyword evidence="4 6" id="KW-1133">Transmembrane helix</keyword>
<dbReference type="GO" id="GO:0022857">
    <property type="term" value="F:transmembrane transporter activity"/>
    <property type="evidence" value="ECO:0007669"/>
    <property type="project" value="TreeGrafter"/>
</dbReference>
<evidence type="ECO:0000256" key="4">
    <source>
        <dbReference type="ARBA" id="ARBA00022989"/>
    </source>
</evidence>
<evidence type="ECO:0000313" key="8">
    <source>
        <dbReference type="Proteomes" id="UP000439903"/>
    </source>
</evidence>
<comment type="subcellular location">
    <subcellularLocation>
        <location evidence="1">Membrane</location>
        <topology evidence="1">Multi-pass membrane protein</topology>
    </subcellularLocation>
</comment>
<dbReference type="GO" id="GO:0016020">
    <property type="term" value="C:membrane"/>
    <property type="evidence" value="ECO:0007669"/>
    <property type="project" value="UniProtKB-SubCell"/>
</dbReference>
<name>A0A8H3WUQ0_GIGMA</name>
<sequence>MSSNSRNSIDNSEKIDEFTNNSTNVLANVETHLERDLGLAGDEYNWALGIFFLSYVLFEVPSNIALIKFNPSIWSCFNTYGRIGWGIIMTDMVFLFILDGVMKVIIAFFSYFSISDYAETASWLTEDERKLAVDRLRYDGGYAHTTHFDKHQILLAFKDSKIYIFMFLNVCLHVTFIFFFFFRSNHLISQLLSTPPFVLGCISCLVISKLSDHFGVRSLYLIFCLLVSIIGYVILIVPSANIAAKYTAVYIVGLGAFPTIPQHLHGNIPNIVIQYILMMPD</sequence>
<keyword evidence="5 6" id="KW-0472">Membrane</keyword>
<dbReference type="AlphaFoldDB" id="A0A8H3WUQ0"/>
<dbReference type="SUPFAM" id="SSF103473">
    <property type="entry name" value="MFS general substrate transporter"/>
    <property type="match status" value="1"/>
</dbReference>
<evidence type="ECO:0000256" key="2">
    <source>
        <dbReference type="ARBA" id="ARBA00022448"/>
    </source>
</evidence>
<evidence type="ECO:0000256" key="6">
    <source>
        <dbReference type="SAM" id="Phobius"/>
    </source>
</evidence>
<keyword evidence="2" id="KW-0813">Transport</keyword>
<evidence type="ECO:0000256" key="5">
    <source>
        <dbReference type="ARBA" id="ARBA00023136"/>
    </source>
</evidence>
<dbReference type="PANTHER" id="PTHR43791">
    <property type="entry name" value="PERMEASE-RELATED"/>
    <property type="match status" value="1"/>
</dbReference>
<accession>A0A8H3WUQ0</accession>
<dbReference type="EMBL" id="WTPW01003221">
    <property type="protein sequence ID" value="KAF0350253.1"/>
    <property type="molecule type" value="Genomic_DNA"/>
</dbReference>
<dbReference type="PANTHER" id="PTHR43791:SF36">
    <property type="entry name" value="TRANSPORTER, PUTATIVE (AFU_ORTHOLOGUE AFUA_6G08340)-RELATED"/>
    <property type="match status" value="1"/>
</dbReference>
<keyword evidence="8" id="KW-1185">Reference proteome</keyword>
<feature type="transmembrane region" description="Helical" evidence="6">
    <location>
        <begin position="162"/>
        <end position="182"/>
    </location>
</feature>
<evidence type="ECO:0000313" key="7">
    <source>
        <dbReference type="EMBL" id="KAF0350253.1"/>
    </source>
</evidence>
<proteinExistence type="predicted"/>
<evidence type="ECO:0000256" key="1">
    <source>
        <dbReference type="ARBA" id="ARBA00004141"/>
    </source>
</evidence>
<gene>
    <name evidence="7" type="ORF">F8M41_015424</name>
</gene>
<feature type="transmembrane region" description="Helical" evidence="6">
    <location>
        <begin position="188"/>
        <end position="207"/>
    </location>
</feature>
<dbReference type="Proteomes" id="UP000439903">
    <property type="component" value="Unassembled WGS sequence"/>
</dbReference>
<reference evidence="7 8" key="1">
    <citation type="journal article" date="2019" name="Environ. Microbiol.">
        <title>At the nexus of three kingdoms: the genome of the mycorrhizal fungus Gigaspora margarita provides insights into plant, endobacterial and fungal interactions.</title>
        <authorList>
            <person name="Venice F."/>
            <person name="Ghignone S."/>
            <person name="Salvioli di Fossalunga A."/>
            <person name="Amselem J."/>
            <person name="Novero M."/>
            <person name="Xianan X."/>
            <person name="Sedzielewska Toro K."/>
            <person name="Morin E."/>
            <person name="Lipzen A."/>
            <person name="Grigoriev I.V."/>
            <person name="Henrissat B."/>
            <person name="Martin F.M."/>
            <person name="Bonfante P."/>
        </authorList>
    </citation>
    <scope>NUCLEOTIDE SEQUENCE [LARGE SCALE GENOMIC DNA]</scope>
    <source>
        <strain evidence="7 8">BEG34</strain>
    </source>
</reference>
<dbReference type="Gene3D" id="1.20.1250.20">
    <property type="entry name" value="MFS general substrate transporter like domains"/>
    <property type="match status" value="1"/>
</dbReference>
<evidence type="ECO:0000256" key="3">
    <source>
        <dbReference type="ARBA" id="ARBA00022692"/>
    </source>
</evidence>
<protein>
    <submittedName>
        <fullName evidence="7">MFS general substrate transporter</fullName>
    </submittedName>
</protein>
<dbReference type="InterPro" id="IPR036259">
    <property type="entry name" value="MFS_trans_sf"/>
</dbReference>